<dbReference type="Proteomes" id="UP001596388">
    <property type="component" value="Unassembled WGS sequence"/>
</dbReference>
<dbReference type="InterPro" id="IPR002575">
    <property type="entry name" value="Aminoglycoside_PTrfase"/>
</dbReference>
<dbReference type="Gene3D" id="3.90.1200.10">
    <property type="match status" value="1"/>
</dbReference>
<evidence type="ECO:0000256" key="1">
    <source>
        <dbReference type="SAM" id="MobiDB-lite"/>
    </source>
</evidence>
<protein>
    <submittedName>
        <fullName evidence="3">Phosphotransferase family protein</fullName>
    </submittedName>
</protein>
<comment type="caution">
    <text evidence="3">The sequence shown here is derived from an EMBL/GenBank/DDBJ whole genome shotgun (WGS) entry which is preliminary data.</text>
</comment>
<dbReference type="EMBL" id="JBHTAG010000002">
    <property type="protein sequence ID" value="MFC7095906.1"/>
    <property type="molecule type" value="Genomic_DNA"/>
</dbReference>
<dbReference type="SUPFAM" id="SSF56112">
    <property type="entry name" value="Protein kinase-like (PK-like)"/>
    <property type="match status" value="1"/>
</dbReference>
<dbReference type="PANTHER" id="PTHR21310">
    <property type="entry name" value="AMINOGLYCOSIDE PHOSPHOTRANSFERASE-RELATED-RELATED"/>
    <property type="match status" value="1"/>
</dbReference>
<dbReference type="InterPro" id="IPR051678">
    <property type="entry name" value="AGP_Transferase"/>
</dbReference>
<dbReference type="Pfam" id="PF01636">
    <property type="entry name" value="APH"/>
    <property type="match status" value="1"/>
</dbReference>
<dbReference type="InterPro" id="IPR011009">
    <property type="entry name" value="Kinase-like_dom_sf"/>
</dbReference>
<evidence type="ECO:0000313" key="3">
    <source>
        <dbReference type="EMBL" id="MFC7095906.1"/>
    </source>
</evidence>
<name>A0ABD5WY97_9EURY</name>
<dbReference type="AlphaFoldDB" id="A0ABD5WY97"/>
<feature type="domain" description="Aminoglycoside phosphotransferase" evidence="2">
    <location>
        <begin position="55"/>
        <end position="299"/>
    </location>
</feature>
<evidence type="ECO:0000259" key="2">
    <source>
        <dbReference type="Pfam" id="PF01636"/>
    </source>
</evidence>
<accession>A0ABD5WY97</accession>
<keyword evidence="4" id="KW-1185">Reference proteome</keyword>
<dbReference type="GeneID" id="79270216"/>
<feature type="region of interest" description="Disordered" evidence="1">
    <location>
        <begin position="1"/>
        <end position="30"/>
    </location>
</feature>
<reference evidence="3 4" key="1">
    <citation type="journal article" date="2019" name="Int. J. Syst. Evol. Microbiol.">
        <title>The Global Catalogue of Microorganisms (GCM) 10K type strain sequencing project: providing services to taxonomists for standard genome sequencing and annotation.</title>
        <authorList>
            <consortium name="The Broad Institute Genomics Platform"/>
            <consortium name="The Broad Institute Genome Sequencing Center for Infectious Disease"/>
            <person name="Wu L."/>
            <person name="Ma J."/>
        </authorList>
    </citation>
    <scope>NUCLEOTIDE SEQUENCE [LARGE SCALE GENOMIC DNA]</scope>
    <source>
        <strain evidence="3 4">DT55</strain>
    </source>
</reference>
<evidence type="ECO:0000313" key="4">
    <source>
        <dbReference type="Proteomes" id="UP001596388"/>
    </source>
</evidence>
<proteinExistence type="predicted"/>
<sequence length="356" mass="37693">MTDPSSGEGDDNDDDARRDGGSTDPVVDAVHRTYPGRPVDNLRAVDTGNRKRTVVVRFGDDDAPASVVVQIADAAGFRTEVALARAIRARTSVPTPAVLAGGSLTDAGRGYVITEHAPGADLHTRFTSLGPPQQCTVARTFGDALAQLHESFAFDGFGALGVGAAPWATVVDASDPGSLLRVDPADGRQSWPRWLRAYADAGVDALPAAFDDLRPQLREAVAATCDAVPASPPALLYPWDLRPGNALVDDGAVSAVLDWGDSLAADPGLAVAKVEHLVCDWYVDDGKRLTEAFRRAYRARRPLPSVPDGYRLVAVVESAVDSAGVVTRPRYPEVDGAEAVAFHRERLRDVLAAIGE</sequence>
<dbReference type="RefSeq" id="WP_276236612.1">
    <property type="nucleotide sequence ID" value="NZ_CP119989.1"/>
</dbReference>
<dbReference type="PANTHER" id="PTHR21310:SF15">
    <property type="entry name" value="AMINOGLYCOSIDE PHOSPHOTRANSFERASE DOMAIN-CONTAINING PROTEIN"/>
    <property type="match status" value="1"/>
</dbReference>
<organism evidence="3 4">
    <name type="scientific">Halobaculum marinum</name>
    <dbReference type="NCBI Taxonomy" id="3031996"/>
    <lineage>
        <taxon>Archaea</taxon>
        <taxon>Methanobacteriati</taxon>
        <taxon>Methanobacteriota</taxon>
        <taxon>Stenosarchaea group</taxon>
        <taxon>Halobacteria</taxon>
        <taxon>Halobacteriales</taxon>
        <taxon>Haloferacaceae</taxon>
        <taxon>Halobaculum</taxon>
    </lineage>
</organism>
<gene>
    <name evidence="3" type="ORF">ACFQKD_01185</name>
</gene>